<dbReference type="Proteomes" id="UP000031847">
    <property type="component" value="Unassembled WGS sequence"/>
</dbReference>
<organism evidence="1 2">
    <name type="scientific">Lactococcus lactis subsp. lactis</name>
    <name type="common">Streptococcus lactis</name>
    <dbReference type="NCBI Taxonomy" id="1360"/>
    <lineage>
        <taxon>Bacteria</taxon>
        <taxon>Bacillati</taxon>
        <taxon>Bacillota</taxon>
        <taxon>Bacilli</taxon>
        <taxon>Lactobacillales</taxon>
        <taxon>Streptococcaceae</taxon>
        <taxon>Lactococcus</taxon>
    </lineage>
</organism>
<reference evidence="1 2" key="1">
    <citation type="submission" date="2015-01" db="EMBL/GenBank/DDBJ databases">
        <title>Lactococcus lactis subsp.lactis JCM 5805 whole genome shotgun sequence.</title>
        <authorList>
            <person name="Fujii T."/>
            <person name="Tomita Y."/>
            <person name="Ikushima S."/>
            <person name="Fujiwara D."/>
        </authorList>
    </citation>
    <scope>NUCLEOTIDE SEQUENCE [LARGE SCALE GENOMIC DNA]</scope>
    <source>
        <strain evidence="1 2">JCM 5805</strain>
    </source>
</reference>
<protein>
    <submittedName>
        <fullName evidence="1">Uncharacterized protein</fullName>
    </submittedName>
</protein>
<name>A0A0B8QK99_LACLL</name>
<evidence type="ECO:0000313" key="2">
    <source>
        <dbReference type="Proteomes" id="UP000031847"/>
    </source>
</evidence>
<comment type="caution">
    <text evidence="1">The sequence shown here is derived from an EMBL/GenBank/DDBJ whole genome shotgun (WGS) entry which is preliminary data.</text>
</comment>
<proteinExistence type="predicted"/>
<evidence type="ECO:0000313" key="1">
    <source>
        <dbReference type="EMBL" id="GAM80260.1"/>
    </source>
</evidence>
<dbReference type="AlphaFoldDB" id="A0A0B8QK99"/>
<gene>
    <name evidence="1" type="ORF">JCM5805K_1371</name>
</gene>
<dbReference type="EMBL" id="BBSI01000022">
    <property type="protein sequence ID" value="GAM80260.1"/>
    <property type="molecule type" value="Genomic_DNA"/>
</dbReference>
<sequence length="33" mass="3653">MLFANLGTVEGLFGVNVFSRFDHIVGLRMQANV</sequence>
<accession>A0A0B8QK99</accession>